<accession>A0ABQ4XGZ8</accession>
<protein>
    <submittedName>
        <fullName evidence="2">Uncharacterized protein</fullName>
    </submittedName>
</protein>
<keyword evidence="3" id="KW-1185">Reference proteome</keyword>
<feature type="compositionally biased region" description="Basic and acidic residues" evidence="1">
    <location>
        <begin position="199"/>
        <end position="211"/>
    </location>
</feature>
<sequence>MRTASKDWGIVTLIGANIQSPGNPFASCFGVLSLTPFYQAFLISAKCLCHSNMHEIRILPLKRKIICFIRKLGTLELCVSYDVKLKLYLNLGDFEPSPTNLKQFQKYGAILPDTLTNQSMKESNTYKTYHDFAIGKVIPKPKYVRRFPGRDDQAHTASQRTMMMIVSLCKDDDENDDNIDDDGQDYDNEQTESDNDGDDLVHPKFSTHDEEERQDEEDKEEEGSDLRVQTPSHFESTDDEMYNEVTQGDNVVGEELDEEETNEKEEVNELYRDVNVNLDGRDTEITDALLANSSSVSSGFISNMLNPNPDTAVSTAHEVSTASSQGQAFSSTFADDVMFSFFAKQFNSQQLDNEDLEQIYTDDLEEMNLKWRGHFARECRALRLSLTNPGCMTLVVVRIYQKSQENNQNWASSDTRIRRVQKEAKESKPKPGKPSLIVIGSQALSVALDICRGRVEKMERNLVERLPFLKDVFVSLDHPLSAEALIEPLVEVSATNVLSTVVIVPPSGPSVSVKDYENPDLVDVFSKDVTPGPEGEENIDASTGGDLAFSKLDDKARDVVLLPNIQVRGSSLPWRSFNLYDPFPSASVTSYGPFHLGPNFPVSSARLASLLRYTKSPA</sequence>
<feature type="region of interest" description="Disordered" evidence="1">
    <location>
        <begin position="171"/>
        <end position="245"/>
    </location>
</feature>
<evidence type="ECO:0000256" key="1">
    <source>
        <dbReference type="SAM" id="MobiDB-lite"/>
    </source>
</evidence>
<proteinExistence type="predicted"/>
<feature type="compositionally biased region" description="Acidic residues" evidence="1">
    <location>
        <begin position="171"/>
        <end position="198"/>
    </location>
</feature>
<dbReference type="EMBL" id="BQNB010009476">
    <property type="protein sequence ID" value="GJS64062.1"/>
    <property type="molecule type" value="Genomic_DNA"/>
</dbReference>
<gene>
    <name evidence="2" type="ORF">Tco_0678626</name>
</gene>
<evidence type="ECO:0000313" key="2">
    <source>
        <dbReference type="EMBL" id="GJS64062.1"/>
    </source>
</evidence>
<reference evidence="2" key="2">
    <citation type="submission" date="2022-01" db="EMBL/GenBank/DDBJ databases">
        <authorList>
            <person name="Yamashiro T."/>
            <person name="Shiraishi A."/>
            <person name="Satake H."/>
            <person name="Nakayama K."/>
        </authorList>
    </citation>
    <scope>NUCLEOTIDE SEQUENCE</scope>
</reference>
<comment type="caution">
    <text evidence="2">The sequence shown here is derived from an EMBL/GenBank/DDBJ whole genome shotgun (WGS) entry which is preliminary data.</text>
</comment>
<evidence type="ECO:0000313" key="3">
    <source>
        <dbReference type="Proteomes" id="UP001151760"/>
    </source>
</evidence>
<dbReference type="Proteomes" id="UP001151760">
    <property type="component" value="Unassembled WGS sequence"/>
</dbReference>
<organism evidence="2 3">
    <name type="scientific">Tanacetum coccineum</name>
    <dbReference type="NCBI Taxonomy" id="301880"/>
    <lineage>
        <taxon>Eukaryota</taxon>
        <taxon>Viridiplantae</taxon>
        <taxon>Streptophyta</taxon>
        <taxon>Embryophyta</taxon>
        <taxon>Tracheophyta</taxon>
        <taxon>Spermatophyta</taxon>
        <taxon>Magnoliopsida</taxon>
        <taxon>eudicotyledons</taxon>
        <taxon>Gunneridae</taxon>
        <taxon>Pentapetalae</taxon>
        <taxon>asterids</taxon>
        <taxon>campanulids</taxon>
        <taxon>Asterales</taxon>
        <taxon>Asteraceae</taxon>
        <taxon>Asteroideae</taxon>
        <taxon>Anthemideae</taxon>
        <taxon>Anthemidinae</taxon>
        <taxon>Tanacetum</taxon>
    </lineage>
</organism>
<reference evidence="2" key="1">
    <citation type="journal article" date="2022" name="Int. J. Mol. Sci.">
        <title>Draft Genome of Tanacetum Coccineum: Genomic Comparison of Closely Related Tanacetum-Family Plants.</title>
        <authorList>
            <person name="Yamashiro T."/>
            <person name="Shiraishi A."/>
            <person name="Nakayama K."/>
            <person name="Satake H."/>
        </authorList>
    </citation>
    <scope>NUCLEOTIDE SEQUENCE</scope>
</reference>
<feature type="compositionally biased region" description="Acidic residues" evidence="1">
    <location>
        <begin position="212"/>
        <end position="223"/>
    </location>
</feature>
<name>A0ABQ4XGZ8_9ASTR</name>